<evidence type="ECO:0000256" key="2">
    <source>
        <dbReference type="ARBA" id="ARBA00022679"/>
    </source>
</evidence>
<evidence type="ECO:0000313" key="11">
    <source>
        <dbReference type="Proteomes" id="UP001206595"/>
    </source>
</evidence>
<dbReference type="InterPro" id="IPR000719">
    <property type="entry name" value="Prot_kinase_dom"/>
</dbReference>
<dbReference type="GO" id="GO:0005524">
    <property type="term" value="F:ATP binding"/>
    <property type="evidence" value="ECO:0007669"/>
    <property type="project" value="UniProtKB-UniRule"/>
</dbReference>
<gene>
    <name evidence="10" type="ORF">K450DRAFT_176554</name>
</gene>
<dbReference type="PROSITE" id="PS51285">
    <property type="entry name" value="AGC_KINASE_CTER"/>
    <property type="match status" value="1"/>
</dbReference>
<dbReference type="InterPro" id="IPR017441">
    <property type="entry name" value="Protein_kinase_ATP_BS"/>
</dbReference>
<dbReference type="InterPro" id="IPR008271">
    <property type="entry name" value="Ser/Thr_kinase_AS"/>
</dbReference>
<feature type="domain" description="Protein kinase" evidence="8">
    <location>
        <begin position="25"/>
        <end position="282"/>
    </location>
</feature>
<protein>
    <recommendedName>
        <fullName evidence="12">Kinase-like protein</fullName>
    </recommendedName>
</protein>
<comment type="caution">
    <text evidence="10">The sequence shown here is derived from an EMBL/GenBank/DDBJ whole genome shotgun (WGS) entry which is preliminary data.</text>
</comment>
<proteinExistence type="predicted"/>
<reference evidence="10" key="1">
    <citation type="submission" date="2021-06" db="EMBL/GenBank/DDBJ databases">
        <authorList>
            <consortium name="DOE Joint Genome Institute"/>
            <person name="Mondo S.J."/>
            <person name="Amses K.R."/>
            <person name="Simmons D.R."/>
            <person name="Longcore J.E."/>
            <person name="Seto K."/>
            <person name="Alves G.H."/>
            <person name="Bonds A.E."/>
            <person name="Quandt C.A."/>
            <person name="Davis W.J."/>
            <person name="Chang Y."/>
            <person name="Letcher P.M."/>
            <person name="Powell M.J."/>
            <person name="Kuo A."/>
            <person name="Labutti K."/>
            <person name="Pangilinan J."/>
            <person name="Andreopoulos W."/>
            <person name="Tritt A."/>
            <person name="Riley R."/>
            <person name="Hundley H."/>
            <person name="Johnson J."/>
            <person name="Lipzen A."/>
            <person name="Barry K."/>
            <person name="Berbee M.L."/>
            <person name="Buchler N.E."/>
            <person name="Grigoriev I.V."/>
            <person name="Spatafora J.W."/>
            <person name="Stajich J.E."/>
            <person name="James T.Y."/>
        </authorList>
    </citation>
    <scope>NUCLEOTIDE SEQUENCE</scope>
    <source>
        <strain evidence="10">AG</strain>
    </source>
</reference>
<name>A0AAD5E718_UMBRA</name>
<dbReference type="Proteomes" id="UP001206595">
    <property type="component" value="Unassembled WGS sequence"/>
</dbReference>
<sequence>MIRHTRLIPCFNSKLISYIANIGHFRLMRVVGRGAFGKVRIVERRDTKVLYALKYISKHDCISMDAVRNVIRERVMLEQLDHPFICRLRFAFQDDEYMYMVMDLMMGGNLGFHLLRQKFDENVIRFWIAELACAINYLHQERVVHRDIKPDNILLDEDGHAHLSDFNIASHLPSHRPLTSQSGTALYMAPDIYRGGGYNEAVDWWGLGVTMYECVYRKRPFDYDKSEELQKAILRGHVHYPQNVPYSVECVSVIQGLLEPNPSKRLGYGPAGWAALVHHPFFRSIDWHRLKDKTFTPPYRPPSNQNNFDATHDLEELLFEDNPLSGQPRKNTRRHRAKSSSGMSKEMEKYEREMDFIEERFKPFDFTVFERYEGFQDPVRMTVGEPPEWVKPAFEGAEHGDFLPVKRISTTSQMESEEALVGPPPVVPPAIYADRQWRENNRARPSYIAPLDSTNQDGEQRQPYAGRSADSNGGLTEEYAYYPARELQKKQSNRSFRERRERDRRSVSRANNDTRATSSTAAAIETLADKLKDM</sequence>
<evidence type="ECO:0000256" key="4">
    <source>
        <dbReference type="ARBA" id="ARBA00022777"/>
    </source>
</evidence>
<dbReference type="Gene3D" id="3.30.200.20">
    <property type="entry name" value="Phosphorylase Kinase, domain 1"/>
    <property type="match status" value="1"/>
</dbReference>
<evidence type="ECO:0000259" key="8">
    <source>
        <dbReference type="PROSITE" id="PS50011"/>
    </source>
</evidence>
<keyword evidence="11" id="KW-1185">Reference proteome</keyword>
<dbReference type="Gene3D" id="1.10.510.10">
    <property type="entry name" value="Transferase(Phosphotransferase) domain 1"/>
    <property type="match status" value="1"/>
</dbReference>
<dbReference type="SUPFAM" id="SSF56112">
    <property type="entry name" value="Protein kinase-like (PK-like)"/>
    <property type="match status" value="1"/>
</dbReference>
<dbReference type="GeneID" id="75909596"/>
<dbReference type="InterPro" id="IPR000961">
    <property type="entry name" value="AGC-kinase_C"/>
</dbReference>
<dbReference type="RefSeq" id="XP_051443292.1">
    <property type="nucleotide sequence ID" value="XM_051584246.1"/>
</dbReference>
<reference evidence="10" key="2">
    <citation type="journal article" date="2022" name="Proc. Natl. Acad. Sci. U.S.A.">
        <title>Diploid-dominant life cycles characterize the early evolution of Fungi.</title>
        <authorList>
            <person name="Amses K.R."/>
            <person name="Simmons D.R."/>
            <person name="Longcore J.E."/>
            <person name="Mondo S.J."/>
            <person name="Seto K."/>
            <person name="Jeronimo G.H."/>
            <person name="Bonds A.E."/>
            <person name="Quandt C.A."/>
            <person name="Davis W.J."/>
            <person name="Chang Y."/>
            <person name="Federici B.A."/>
            <person name="Kuo A."/>
            <person name="LaButti K."/>
            <person name="Pangilinan J."/>
            <person name="Andreopoulos W."/>
            <person name="Tritt A."/>
            <person name="Riley R."/>
            <person name="Hundley H."/>
            <person name="Johnson J."/>
            <person name="Lipzen A."/>
            <person name="Barry K."/>
            <person name="Lang B.F."/>
            <person name="Cuomo C.A."/>
            <person name="Buchler N.E."/>
            <person name="Grigoriev I.V."/>
            <person name="Spatafora J.W."/>
            <person name="Stajich J.E."/>
            <person name="James T.Y."/>
        </authorList>
    </citation>
    <scope>NUCLEOTIDE SEQUENCE</scope>
    <source>
        <strain evidence="10">AG</strain>
    </source>
</reference>
<evidence type="ECO:0000256" key="6">
    <source>
        <dbReference type="PROSITE-ProRule" id="PRU10141"/>
    </source>
</evidence>
<dbReference type="GO" id="GO:0004703">
    <property type="term" value="F:G protein-coupled receptor kinase activity"/>
    <property type="evidence" value="ECO:0007669"/>
    <property type="project" value="TreeGrafter"/>
</dbReference>
<dbReference type="Pfam" id="PF00069">
    <property type="entry name" value="Pkinase"/>
    <property type="match status" value="1"/>
</dbReference>
<keyword evidence="4" id="KW-0418">Kinase</keyword>
<evidence type="ECO:0000313" key="10">
    <source>
        <dbReference type="EMBL" id="KAI8578288.1"/>
    </source>
</evidence>
<feature type="binding site" evidence="6">
    <location>
        <position position="54"/>
    </location>
    <ligand>
        <name>ATP</name>
        <dbReference type="ChEBI" id="CHEBI:30616"/>
    </ligand>
</feature>
<evidence type="ECO:0008006" key="12">
    <source>
        <dbReference type="Google" id="ProtNLM"/>
    </source>
</evidence>
<keyword evidence="1" id="KW-0723">Serine/threonine-protein kinase</keyword>
<dbReference type="GO" id="GO:0007186">
    <property type="term" value="P:G protein-coupled receptor signaling pathway"/>
    <property type="evidence" value="ECO:0007669"/>
    <property type="project" value="TreeGrafter"/>
</dbReference>
<dbReference type="PROSITE" id="PS50011">
    <property type="entry name" value="PROTEIN_KINASE_DOM"/>
    <property type="match status" value="1"/>
</dbReference>
<evidence type="ECO:0000256" key="3">
    <source>
        <dbReference type="ARBA" id="ARBA00022741"/>
    </source>
</evidence>
<evidence type="ECO:0000256" key="1">
    <source>
        <dbReference type="ARBA" id="ARBA00022527"/>
    </source>
</evidence>
<dbReference type="SMART" id="SM00220">
    <property type="entry name" value="S_TKc"/>
    <property type="match status" value="1"/>
</dbReference>
<dbReference type="PANTHER" id="PTHR24355">
    <property type="entry name" value="G PROTEIN-COUPLED RECEPTOR KINASE/RIBOSOMAL PROTEIN S6 KINASE"/>
    <property type="match status" value="1"/>
</dbReference>
<organism evidence="10 11">
    <name type="scientific">Umbelopsis ramanniana AG</name>
    <dbReference type="NCBI Taxonomy" id="1314678"/>
    <lineage>
        <taxon>Eukaryota</taxon>
        <taxon>Fungi</taxon>
        <taxon>Fungi incertae sedis</taxon>
        <taxon>Mucoromycota</taxon>
        <taxon>Mucoromycotina</taxon>
        <taxon>Umbelopsidomycetes</taxon>
        <taxon>Umbelopsidales</taxon>
        <taxon>Umbelopsidaceae</taxon>
        <taxon>Umbelopsis</taxon>
    </lineage>
</organism>
<evidence type="ECO:0000259" key="9">
    <source>
        <dbReference type="PROSITE" id="PS51285"/>
    </source>
</evidence>
<dbReference type="FunFam" id="1.10.510.10:FF:000469">
    <property type="entry name" value="Serine/threonine-protein kinase 32B"/>
    <property type="match status" value="1"/>
</dbReference>
<evidence type="ECO:0000256" key="7">
    <source>
        <dbReference type="SAM" id="MobiDB-lite"/>
    </source>
</evidence>
<keyword evidence="5 6" id="KW-0067">ATP-binding</keyword>
<feature type="region of interest" description="Disordered" evidence="7">
    <location>
        <begin position="446"/>
        <end position="521"/>
    </location>
</feature>
<dbReference type="AlphaFoldDB" id="A0AAD5E718"/>
<dbReference type="GO" id="GO:0001664">
    <property type="term" value="F:G protein-coupled receptor binding"/>
    <property type="evidence" value="ECO:0007669"/>
    <property type="project" value="TreeGrafter"/>
</dbReference>
<dbReference type="InterPro" id="IPR011009">
    <property type="entry name" value="Kinase-like_dom_sf"/>
</dbReference>
<dbReference type="PROSITE" id="PS00108">
    <property type="entry name" value="PROTEIN_KINASE_ST"/>
    <property type="match status" value="1"/>
</dbReference>
<dbReference type="FunFam" id="3.30.200.20:FF:000354">
    <property type="entry name" value="AGC/YANK protein kinase"/>
    <property type="match status" value="1"/>
</dbReference>
<dbReference type="PROSITE" id="PS00107">
    <property type="entry name" value="PROTEIN_KINASE_ATP"/>
    <property type="match status" value="1"/>
</dbReference>
<evidence type="ECO:0000256" key="5">
    <source>
        <dbReference type="ARBA" id="ARBA00022840"/>
    </source>
</evidence>
<feature type="domain" description="AGC-kinase C-terminal" evidence="9">
    <location>
        <begin position="283"/>
        <end position="376"/>
    </location>
</feature>
<feature type="compositionally biased region" description="Polar residues" evidence="7">
    <location>
        <begin position="510"/>
        <end position="521"/>
    </location>
</feature>
<feature type="compositionally biased region" description="Basic and acidic residues" evidence="7">
    <location>
        <begin position="495"/>
        <end position="506"/>
    </location>
</feature>
<dbReference type="GO" id="GO:0009966">
    <property type="term" value="P:regulation of signal transduction"/>
    <property type="evidence" value="ECO:0007669"/>
    <property type="project" value="TreeGrafter"/>
</dbReference>
<feature type="region of interest" description="Disordered" evidence="7">
    <location>
        <begin position="321"/>
        <end position="347"/>
    </location>
</feature>
<keyword evidence="2" id="KW-0808">Transferase</keyword>
<dbReference type="EMBL" id="MU620931">
    <property type="protein sequence ID" value="KAI8578288.1"/>
    <property type="molecule type" value="Genomic_DNA"/>
</dbReference>
<keyword evidence="3 6" id="KW-0547">Nucleotide-binding</keyword>
<dbReference type="PANTHER" id="PTHR24355:SF30">
    <property type="entry name" value="SERINE_THREONINE-PROTEIN KINASE 32B ISOFORM X1"/>
    <property type="match status" value="1"/>
</dbReference>
<accession>A0AAD5E718</accession>